<evidence type="ECO:0000313" key="2">
    <source>
        <dbReference type="Proteomes" id="UP000031586"/>
    </source>
</evidence>
<reference evidence="1 2" key="1">
    <citation type="submission" date="2014-07" db="EMBL/GenBank/DDBJ databases">
        <title>Unique and conserved regions in Vibrio harveyi and related species in comparison with the shrimp pathogen Vibrio harveyi CAIM 1792.</title>
        <authorList>
            <person name="Espinoza-Valles I."/>
            <person name="Vora G."/>
            <person name="Leekitcharoenphon P."/>
            <person name="Ussery D."/>
            <person name="Hoj L."/>
            <person name="Gomez-Gil B."/>
        </authorList>
    </citation>
    <scope>NUCLEOTIDE SEQUENCE [LARGE SCALE GENOMIC DNA]</scope>
    <source>
        <strain evidence="2">CAIM 1854 / LMG 25443</strain>
    </source>
</reference>
<evidence type="ECO:0000313" key="1">
    <source>
        <dbReference type="EMBL" id="KIF53434.1"/>
    </source>
</evidence>
<dbReference type="AlphaFoldDB" id="A0A0C1ZBE3"/>
<protein>
    <submittedName>
        <fullName evidence="1">Uncharacterized protein</fullName>
    </submittedName>
</protein>
<organism evidence="1 2">
    <name type="scientific">Vibrio owensii CAIM 1854 = LMG 25443</name>
    <dbReference type="NCBI Taxonomy" id="1229493"/>
    <lineage>
        <taxon>Bacteria</taxon>
        <taxon>Pseudomonadati</taxon>
        <taxon>Pseudomonadota</taxon>
        <taxon>Gammaproteobacteria</taxon>
        <taxon>Vibrionales</taxon>
        <taxon>Vibrionaceae</taxon>
        <taxon>Vibrio</taxon>
    </lineage>
</organism>
<proteinExistence type="predicted"/>
<dbReference type="Proteomes" id="UP000031586">
    <property type="component" value="Unassembled WGS sequence"/>
</dbReference>
<dbReference type="PATRIC" id="fig|1229493.5.peg.1296"/>
<name>A0A0C1ZBE3_9VIBR</name>
<sequence length="61" mass="6767">MSHPNNPLEGRVLADPACSFWIKKQLEATKQRDPIDALNDAELLVAILKQRLSATEIPNKG</sequence>
<accession>A0A0C1ZBE3</accession>
<comment type="caution">
    <text evidence="1">The sequence shown here is derived from an EMBL/GenBank/DDBJ whole genome shotgun (WGS) entry which is preliminary data.</text>
</comment>
<dbReference type="EMBL" id="JPRD01000015">
    <property type="protein sequence ID" value="KIF53434.1"/>
    <property type="molecule type" value="Genomic_DNA"/>
</dbReference>
<dbReference type="RefSeq" id="WP_020194645.1">
    <property type="nucleotide sequence ID" value="NZ_BAOH01000005.1"/>
</dbReference>
<gene>
    <name evidence="1" type="ORF">H735_11015</name>
</gene>